<dbReference type="PROSITE" id="PS50089">
    <property type="entry name" value="ZF_RING_2"/>
    <property type="match status" value="1"/>
</dbReference>
<dbReference type="InterPro" id="IPR013083">
    <property type="entry name" value="Znf_RING/FYVE/PHD"/>
</dbReference>
<proteinExistence type="predicted"/>
<dbReference type="CDD" id="cd16454">
    <property type="entry name" value="RING-H2_PA-TM-RING"/>
    <property type="match status" value="1"/>
</dbReference>
<keyword evidence="8" id="KW-1185">Reference proteome</keyword>
<dbReference type="PANTHER" id="PTHR45931">
    <property type="entry name" value="SI:CH211-59O9.10"/>
    <property type="match status" value="1"/>
</dbReference>
<reference evidence="7 8" key="1">
    <citation type="submission" date="2016-11" db="EMBL/GenBank/DDBJ databases">
        <title>The macronuclear genome of Stentor coeruleus: a giant cell with tiny introns.</title>
        <authorList>
            <person name="Slabodnick M."/>
            <person name="Ruby J.G."/>
            <person name="Reiff S.B."/>
            <person name="Swart E.C."/>
            <person name="Gosai S."/>
            <person name="Prabakaran S."/>
            <person name="Witkowska E."/>
            <person name="Larue G.E."/>
            <person name="Fisher S."/>
            <person name="Freeman R.M."/>
            <person name="Gunawardena J."/>
            <person name="Chu W."/>
            <person name="Stover N.A."/>
            <person name="Gregory B.D."/>
            <person name="Nowacki M."/>
            <person name="Derisi J."/>
            <person name="Roy S.W."/>
            <person name="Marshall W.F."/>
            <person name="Sood P."/>
        </authorList>
    </citation>
    <scope>NUCLEOTIDE SEQUENCE [LARGE SCALE GENOMIC DNA]</scope>
    <source>
        <strain evidence="7">WM001</strain>
    </source>
</reference>
<organism evidence="7 8">
    <name type="scientific">Stentor coeruleus</name>
    <dbReference type="NCBI Taxonomy" id="5963"/>
    <lineage>
        <taxon>Eukaryota</taxon>
        <taxon>Sar</taxon>
        <taxon>Alveolata</taxon>
        <taxon>Ciliophora</taxon>
        <taxon>Postciliodesmatophora</taxon>
        <taxon>Heterotrichea</taxon>
        <taxon>Heterotrichida</taxon>
        <taxon>Stentoridae</taxon>
        <taxon>Stentor</taxon>
    </lineage>
</organism>
<dbReference type="GO" id="GO:0005634">
    <property type="term" value="C:nucleus"/>
    <property type="evidence" value="ECO:0007669"/>
    <property type="project" value="TreeGrafter"/>
</dbReference>
<evidence type="ECO:0000256" key="2">
    <source>
        <dbReference type="ARBA" id="ARBA00022771"/>
    </source>
</evidence>
<dbReference type="GO" id="GO:0008270">
    <property type="term" value="F:zinc ion binding"/>
    <property type="evidence" value="ECO:0007669"/>
    <property type="project" value="UniProtKB-KW"/>
</dbReference>
<feature type="compositionally biased region" description="Basic residues" evidence="5">
    <location>
        <begin position="43"/>
        <end position="52"/>
    </location>
</feature>
<comment type="caution">
    <text evidence="7">The sequence shown here is derived from an EMBL/GenBank/DDBJ whole genome shotgun (WGS) entry which is preliminary data.</text>
</comment>
<evidence type="ECO:0000256" key="3">
    <source>
        <dbReference type="ARBA" id="ARBA00022833"/>
    </source>
</evidence>
<dbReference type="Pfam" id="PF13639">
    <property type="entry name" value="zf-RING_2"/>
    <property type="match status" value="1"/>
</dbReference>
<dbReference type="InterPro" id="IPR051834">
    <property type="entry name" value="RING_finger_E3_ligase"/>
</dbReference>
<keyword evidence="2 4" id="KW-0863">Zinc-finger</keyword>
<evidence type="ECO:0000256" key="4">
    <source>
        <dbReference type="PROSITE-ProRule" id="PRU00175"/>
    </source>
</evidence>
<name>A0A1R2CW91_9CILI</name>
<dbReference type="Gene3D" id="3.30.40.10">
    <property type="entry name" value="Zinc/RING finger domain, C3HC4 (zinc finger)"/>
    <property type="match status" value="1"/>
</dbReference>
<dbReference type="SMART" id="SM00184">
    <property type="entry name" value="RING"/>
    <property type="match status" value="1"/>
</dbReference>
<evidence type="ECO:0000313" key="8">
    <source>
        <dbReference type="Proteomes" id="UP000187209"/>
    </source>
</evidence>
<dbReference type="GO" id="GO:0061630">
    <property type="term" value="F:ubiquitin protein ligase activity"/>
    <property type="evidence" value="ECO:0007669"/>
    <property type="project" value="TreeGrafter"/>
</dbReference>
<accession>A0A1R2CW91</accession>
<gene>
    <name evidence="7" type="ORF">SteCoe_3848</name>
</gene>
<protein>
    <recommendedName>
        <fullName evidence="6">RING-type domain-containing protein</fullName>
    </recommendedName>
</protein>
<feature type="compositionally biased region" description="Basic and acidic residues" evidence="5">
    <location>
        <begin position="53"/>
        <end position="84"/>
    </location>
</feature>
<dbReference type="AlphaFoldDB" id="A0A1R2CW91"/>
<keyword evidence="1" id="KW-0479">Metal-binding</keyword>
<evidence type="ECO:0000313" key="7">
    <source>
        <dbReference type="EMBL" id="OMJ93266.1"/>
    </source>
</evidence>
<dbReference type="OrthoDB" id="439844at2759"/>
<feature type="region of interest" description="Disordered" evidence="5">
    <location>
        <begin position="22"/>
        <end position="136"/>
    </location>
</feature>
<dbReference type="InterPro" id="IPR001841">
    <property type="entry name" value="Znf_RING"/>
</dbReference>
<keyword evidence="3" id="KW-0862">Zinc</keyword>
<feature type="domain" description="RING-type" evidence="6">
    <location>
        <begin position="271"/>
        <end position="312"/>
    </location>
</feature>
<evidence type="ECO:0000256" key="1">
    <source>
        <dbReference type="ARBA" id="ARBA00022723"/>
    </source>
</evidence>
<dbReference type="Proteomes" id="UP000187209">
    <property type="component" value="Unassembled WGS sequence"/>
</dbReference>
<dbReference type="GO" id="GO:0006511">
    <property type="term" value="P:ubiquitin-dependent protein catabolic process"/>
    <property type="evidence" value="ECO:0007669"/>
    <property type="project" value="TreeGrafter"/>
</dbReference>
<evidence type="ECO:0000256" key="5">
    <source>
        <dbReference type="SAM" id="MobiDB-lite"/>
    </source>
</evidence>
<sequence length="318" mass="36595">METYHNKNTACSKCARKSLITSSPRVKYSNCKHLITPSENTKRAHSEKKPKKPLQERKSEIKKIKRPEEEKKSSLKKTLVEKTRKPTKKLTKTINFPTRPKAKDQVPIKKKTKKKTTENPKTHKKPLVNSNPAPRQYQEFYSDSNDLFDEAFFSDSFERENSEDYPVFGFNPIYLPTPGYFIEENYERPILNRVSNNLLNLFFDNIPGFTEVEFAPVGGFRSDSRTFSIAEILNHLVSLHPERATPANPIAVSQIPSVVMNQGLLKDNSTCAICQEDYVVGETLKKLQCGHIYHENCLTPWFRVKDTCPICRVPFHIS</sequence>
<dbReference type="PANTHER" id="PTHR45931:SF3">
    <property type="entry name" value="RING ZINC FINGER-CONTAINING PROTEIN"/>
    <property type="match status" value="1"/>
</dbReference>
<dbReference type="EMBL" id="MPUH01000046">
    <property type="protein sequence ID" value="OMJ93266.1"/>
    <property type="molecule type" value="Genomic_DNA"/>
</dbReference>
<evidence type="ECO:0000259" key="6">
    <source>
        <dbReference type="PROSITE" id="PS50089"/>
    </source>
</evidence>
<dbReference type="SUPFAM" id="SSF57850">
    <property type="entry name" value="RING/U-box"/>
    <property type="match status" value="1"/>
</dbReference>